<evidence type="ECO:0000313" key="4">
    <source>
        <dbReference type="EMBL" id="PYH90981.1"/>
    </source>
</evidence>
<dbReference type="InterPro" id="IPR024688">
    <property type="entry name" value="Mac_dom"/>
</dbReference>
<dbReference type="SMART" id="SM01266">
    <property type="entry name" value="Mac"/>
    <property type="match status" value="1"/>
</dbReference>
<organism evidence="4 5">
    <name type="scientific">Aspergillus ellipticus CBS 707.79</name>
    <dbReference type="NCBI Taxonomy" id="1448320"/>
    <lineage>
        <taxon>Eukaryota</taxon>
        <taxon>Fungi</taxon>
        <taxon>Dikarya</taxon>
        <taxon>Ascomycota</taxon>
        <taxon>Pezizomycotina</taxon>
        <taxon>Eurotiomycetes</taxon>
        <taxon>Eurotiomycetidae</taxon>
        <taxon>Eurotiales</taxon>
        <taxon>Aspergillaceae</taxon>
        <taxon>Aspergillus</taxon>
        <taxon>Aspergillus subgen. Circumdati</taxon>
    </lineage>
</organism>
<keyword evidence="5" id="KW-1185">Reference proteome</keyword>
<evidence type="ECO:0000259" key="3">
    <source>
        <dbReference type="SMART" id="SM01266"/>
    </source>
</evidence>
<reference evidence="4 5" key="1">
    <citation type="submission" date="2018-02" db="EMBL/GenBank/DDBJ databases">
        <title>The genomes of Aspergillus section Nigri reveals drivers in fungal speciation.</title>
        <authorList>
            <consortium name="DOE Joint Genome Institute"/>
            <person name="Vesth T.C."/>
            <person name="Nybo J."/>
            <person name="Theobald S."/>
            <person name="Brandl J."/>
            <person name="Frisvad J.C."/>
            <person name="Nielsen K.F."/>
            <person name="Lyhne E.K."/>
            <person name="Kogle M.E."/>
            <person name="Kuo A."/>
            <person name="Riley R."/>
            <person name="Clum A."/>
            <person name="Nolan M."/>
            <person name="Lipzen A."/>
            <person name="Salamov A."/>
            <person name="Henrissat B."/>
            <person name="Wiebenga A."/>
            <person name="De vries R.P."/>
            <person name="Grigoriev I.V."/>
            <person name="Mortensen U.H."/>
            <person name="Andersen M.R."/>
            <person name="Baker S.E."/>
        </authorList>
    </citation>
    <scope>NUCLEOTIDE SEQUENCE [LARGE SCALE GENOMIC DNA]</scope>
    <source>
        <strain evidence="4 5">CBS 707.79</strain>
    </source>
</reference>
<sequence>MSVAATEKRPEIIEIARGLNYVPLCEEYERMVSGMLYNPNIPKLMEARHRARGVAQDYNNLDAKSVTYDKIVDVRFDLLQKVVGQVGSGTFVEPPFNPDYGCNVSIGRDCFINFNFTALDTSLIILGDRVQCGPNVTIFTAGHDVSVLSRRKFVEFGHPVRIEDDCWIGGNVCILPGITDHPVG</sequence>
<protein>
    <submittedName>
        <fullName evidence="4">Trimeric LpxA-like protein</fullName>
    </submittedName>
</protein>
<dbReference type="AlphaFoldDB" id="A0A319D1R8"/>
<dbReference type="SUPFAM" id="SSF51161">
    <property type="entry name" value="Trimeric LpxA-like enzymes"/>
    <property type="match status" value="1"/>
</dbReference>
<dbReference type="GO" id="GO:0016407">
    <property type="term" value="F:acetyltransferase activity"/>
    <property type="evidence" value="ECO:0007669"/>
    <property type="project" value="InterPro"/>
</dbReference>
<dbReference type="VEuPathDB" id="FungiDB:BO71DRAFT_412171"/>
<dbReference type="InterPro" id="IPR011004">
    <property type="entry name" value="Trimer_LpxA-like_sf"/>
</dbReference>
<dbReference type="Gene3D" id="2.160.10.10">
    <property type="entry name" value="Hexapeptide repeat proteins"/>
    <property type="match status" value="1"/>
</dbReference>
<dbReference type="GO" id="GO:0008374">
    <property type="term" value="F:O-acyltransferase activity"/>
    <property type="evidence" value="ECO:0007669"/>
    <property type="project" value="TreeGrafter"/>
</dbReference>
<dbReference type="CDD" id="cd03357">
    <property type="entry name" value="LbH_MAT_GAT"/>
    <property type="match status" value="1"/>
</dbReference>
<name>A0A319D1R8_9EURO</name>
<accession>A0A319D1R8</accession>
<dbReference type="PANTHER" id="PTHR23416">
    <property type="entry name" value="SIALIC ACID SYNTHASE-RELATED"/>
    <property type="match status" value="1"/>
</dbReference>
<feature type="domain" description="Maltose/galactoside acetyltransferase" evidence="3">
    <location>
        <begin position="28"/>
        <end position="88"/>
    </location>
</feature>
<dbReference type="PANTHER" id="PTHR23416:SF23">
    <property type="entry name" value="ACETYLTRANSFERASE C18B11.09C-RELATED"/>
    <property type="match status" value="1"/>
</dbReference>
<proteinExistence type="inferred from homology"/>
<dbReference type="Proteomes" id="UP000247810">
    <property type="component" value="Unassembled WGS sequence"/>
</dbReference>
<evidence type="ECO:0000256" key="2">
    <source>
        <dbReference type="ARBA" id="ARBA00022679"/>
    </source>
</evidence>
<dbReference type="Pfam" id="PF12464">
    <property type="entry name" value="Mac"/>
    <property type="match status" value="1"/>
</dbReference>
<dbReference type="OrthoDB" id="25818at2759"/>
<comment type="similarity">
    <text evidence="1">Belongs to the transferase hexapeptide repeat family.</text>
</comment>
<dbReference type="EMBL" id="KZ825961">
    <property type="protein sequence ID" value="PYH90981.1"/>
    <property type="molecule type" value="Genomic_DNA"/>
</dbReference>
<evidence type="ECO:0000313" key="5">
    <source>
        <dbReference type="Proteomes" id="UP000247810"/>
    </source>
</evidence>
<keyword evidence="2" id="KW-0808">Transferase</keyword>
<dbReference type="InterPro" id="IPR051159">
    <property type="entry name" value="Hexapeptide_acetyltransf"/>
</dbReference>
<dbReference type="STRING" id="1448320.A0A319D1R8"/>
<gene>
    <name evidence="4" type="ORF">BO71DRAFT_412171</name>
</gene>
<evidence type="ECO:0000256" key="1">
    <source>
        <dbReference type="ARBA" id="ARBA00007274"/>
    </source>
</evidence>